<evidence type="ECO:0000313" key="1">
    <source>
        <dbReference type="EMBL" id="QJA93248.1"/>
    </source>
</evidence>
<dbReference type="EMBL" id="MT143134">
    <property type="protein sequence ID" value="QJA93248.1"/>
    <property type="molecule type" value="Genomic_DNA"/>
</dbReference>
<dbReference type="Gene3D" id="1.10.3210.10">
    <property type="entry name" value="Hypothetical protein af1432"/>
    <property type="match status" value="1"/>
</dbReference>
<organism evidence="1">
    <name type="scientific">viral metagenome</name>
    <dbReference type="NCBI Taxonomy" id="1070528"/>
    <lineage>
        <taxon>unclassified sequences</taxon>
        <taxon>metagenomes</taxon>
        <taxon>organismal metagenomes</taxon>
    </lineage>
</organism>
<dbReference type="AlphaFoldDB" id="A0A6M3LJS0"/>
<reference evidence="1" key="1">
    <citation type="submission" date="2020-03" db="EMBL/GenBank/DDBJ databases">
        <title>The deep terrestrial virosphere.</title>
        <authorList>
            <person name="Holmfeldt K."/>
            <person name="Nilsson E."/>
            <person name="Simone D."/>
            <person name="Lopez-Fernandez M."/>
            <person name="Wu X."/>
            <person name="de Brujin I."/>
            <person name="Lundin D."/>
            <person name="Andersson A."/>
            <person name="Bertilsson S."/>
            <person name="Dopson M."/>
        </authorList>
    </citation>
    <scope>NUCLEOTIDE SEQUENCE</scope>
    <source>
        <strain evidence="1">MM415B04301</strain>
    </source>
</reference>
<proteinExistence type="predicted"/>
<sequence length="199" mass="22562">MSKLNWMQTYTGIQWFPLEPDSTKVDIVDIAHALSLICRFGGHSLYHYSVAAHSLHVARYMPPEIAIHGLLHDAAETYLGDVVRELKSSLMVMDSGSAENIIYYAALEARTKVAIYKGLGIHAPGTDKEQEVIQQVRYWDNAVLATEAEQLFPDRVAPWDMDVDKNHIPPANVLICQRLPGLVEIDFLEEYEHLRKCMK</sequence>
<gene>
    <name evidence="1" type="ORF">MM415B04301_0005</name>
</gene>
<name>A0A6M3LJS0_9ZZZZ</name>
<accession>A0A6M3LJS0</accession>
<dbReference type="SUPFAM" id="SSF109604">
    <property type="entry name" value="HD-domain/PDEase-like"/>
    <property type="match status" value="1"/>
</dbReference>
<protein>
    <recommendedName>
        <fullName evidence="2">Phosphohydrolase</fullName>
    </recommendedName>
</protein>
<evidence type="ECO:0008006" key="2">
    <source>
        <dbReference type="Google" id="ProtNLM"/>
    </source>
</evidence>